<dbReference type="InterPro" id="IPR016024">
    <property type="entry name" value="ARM-type_fold"/>
</dbReference>
<feature type="domain" description="TOG" evidence="2">
    <location>
        <begin position="609"/>
        <end position="840"/>
    </location>
</feature>
<comment type="caution">
    <text evidence="3">The sequence shown here is derived from an EMBL/GenBank/DDBJ whole genome shotgun (WGS) entry which is preliminary data.</text>
</comment>
<evidence type="ECO:0000256" key="1">
    <source>
        <dbReference type="SAM" id="MobiDB-lite"/>
    </source>
</evidence>
<dbReference type="InterPro" id="IPR034085">
    <property type="entry name" value="TOG"/>
</dbReference>
<dbReference type="Proteomes" id="UP000008974">
    <property type="component" value="Unassembled WGS sequence"/>
</dbReference>
<dbReference type="AlphaFoldDB" id="E1EWT8"/>
<dbReference type="InterPro" id="IPR024395">
    <property type="entry name" value="CLASP_N_dom"/>
</dbReference>
<accession>E1EWT8</accession>
<proteinExistence type="predicted"/>
<dbReference type="OMA" id="ITSYCVG"/>
<protein>
    <recommendedName>
        <fullName evidence="2">TOG domain-containing protein</fullName>
    </recommendedName>
</protein>
<dbReference type="VEuPathDB" id="GiardiaDB:GLP15_3212"/>
<dbReference type="Gene3D" id="1.25.10.10">
    <property type="entry name" value="Leucine-rich Repeat Variant"/>
    <property type="match status" value="1"/>
</dbReference>
<feature type="region of interest" description="Disordered" evidence="1">
    <location>
        <begin position="347"/>
        <end position="372"/>
    </location>
</feature>
<name>E1EWT8_GIAIA</name>
<dbReference type="SMART" id="SM01349">
    <property type="entry name" value="TOG"/>
    <property type="match status" value="1"/>
</dbReference>
<dbReference type="OrthoDB" id="63891at2759"/>
<evidence type="ECO:0000313" key="4">
    <source>
        <dbReference type="Proteomes" id="UP000008974"/>
    </source>
</evidence>
<evidence type="ECO:0000313" key="3">
    <source>
        <dbReference type="EMBL" id="EFO65378.1"/>
    </source>
</evidence>
<sequence length="849" mass="92779">MDLKMPFGLDQLYDTQAQSRGRVLPLGVGSTGSEDLPNYRALRVRNSPFLTNLPLVSKATPQLAHKSIVHGDMLDSQVASAILYHVSSAEGRSKQSALPPHENSLINQILPKINDNLHEMACNVTPDFSQYSVLKGSEDVTDSPLMSADFEKYTKNPHSVPHSRVLRRACPPGSAISAPKNHRKSSDSTSAHPKASVHDPSGPTDRQFKSANAFLEAGRASEHFSITDEDLDDTEIYQDIATSLPNSRGGNVSRAKPVLSVEASPIHKRPMRKLCLNHFPQLVLHNGSRGRALSVESVSKTFASPTGSPMDSNGKTSPKIENSVCQSIQLPPLTIFEDACDEHQSIVSRRSHTSSGKLSSCSPSGQPNSPRLRLSTGQAMGDISIDNSIQFPLLENGRLSGDRYSSIDIDLPAHLGTTLLTINESDNVELTQQVADVATIKPALAAVCNSSCFIPHISSITSALENDSITEPPLIHSAEHTHAKLSEQRQYSIERFPVIDSTQVSGASFVHNSIANDELDTGTFTSSKQSVIHLLKGSTRQLSDYRALIDPDQSTSLLTDNIDECMDSYVFIGKLGDEDGSADTKSCTLTPRYLNITSYCMGEDTSSTAIIDANVALPQSRPSSEEILDGLSSDDWQRQIDAITKCINFFSALSSATENIEIQTIITSYVTVLSSPRSKVIKHAIETLVPIFLTKHPALLHYADRIFTPLLLRVGSASQADFISTVGDRALHTIVSLTQPLKLMPHLQKESRHKSPGVRLRVAQLFTIIFKEFAEDSQVISHFRSCTEIYVETLLRLIGDSSEPARKYAREAFAMLLGITRVPGESVADFLTRCRLCTTDNLSKVKFIE</sequence>
<dbReference type="Pfam" id="PF12348">
    <property type="entry name" value="CLASP_N"/>
    <property type="match status" value="1"/>
</dbReference>
<evidence type="ECO:0000259" key="2">
    <source>
        <dbReference type="SMART" id="SM01349"/>
    </source>
</evidence>
<dbReference type="EMBL" id="ACVC01000033">
    <property type="protein sequence ID" value="EFO65378.1"/>
    <property type="molecule type" value="Genomic_DNA"/>
</dbReference>
<feature type="region of interest" description="Disordered" evidence="1">
    <location>
        <begin position="170"/>
        <end position="207"/>
    </location>
</feature>
<dbReference type="SUPFAM" id="SSF48371">
    <property type="entry name" value="ARM repeat"/>
    <property type="match status" value="1"/>
</dbReference>
<feature type="compositionally biased region" description="Low complexity" evidence="1">
    <location>
        <begin position="354"/>
        <end position="364"/>
    </location>
</feature>
<dbReference type="InterPro" id="IPR011989">
    <property type="entry name" value="ARM-like"/>
</dbReference>
<gene>
    <name evidence="3" type="ORF">GLP15_3212</name>
</gene>
<reference evidence="3 4" key="1">
    <citation type="journal article" date="2010" name="BMC Genomics">
        <title>Genome analysis and comparative genomics of a Giardia intestinalis assemblage E isolate.</title>
        <authorList>
            <person name="Jerlstrom-Hultqvist J."/>
            <person name="Franzen O."/>
            <person name="Ankarklev J."/>
            <person name="Xu F."/>
            <person name="Nohynkova E."/>
            <person name="Andersson J.O."/>
            <person name="Svard S.G."/>
            <person name="Andersson B."/>
        </authorList>
    </citation>
    <scope>NUCLEOTIDE SEQUENCE [LARGE SCALE GENOMIC DNA]</scope>
    <source>
        <strain evidence="3 4">P15</strain>
    </source>
</reference>
<organism evidence="3 4">
    <name type="scientific">Giardia intestinalis (strain P15)</name>
    <name type="common">Giardia lamblia</name>
    <dbReference type="NCBI Taxonomy" id="658858"/>
    <lineage>
        <taxon>Eukaryota</taxon>
        <taxon>Metamonada</taxon>
        <taxon>Diplomonadida</taxon>
        <taxon>Hexamitidae</taxon>
        <taxon>Giardiinae</taxon>
        <taxon>Giardia</taxon>
    </lineage>
</organism>